<gene>
    <name evidence="5" type="ORF">PRELSG_0311000</name>
</gene>
<protein>
    <submittedName>
        <fullName evidence="5">Transcription initiation factor IIE, alpha subunit, putative</fullName>
    </submittedName>
</protein>
<dbReference type="VEuPathDB" id="PlasmoDB:PRELSG_0311000"/>
<dbReference type="Pfam" id="PF02002">
    <property type="entry name" value="TFIIE_alpha"/>
    <property type="match status" value="1"/>
</dbReference>
<sequence>MDKTKEIFYDKEKKFFLYLMIYISRFFMSDEEIVIFDLFVHNECLYLEKDIINSINMNEHKIRSILSKLLRDKFIIEVQKYKNNEKGSNCQTYYCLNNYIVYVIDFRIKQMENEIQKKKNESDIYICNYCNSTYSQLDAQTLPLDSYDAHFLCFCNNKIELIENDDNNDEKIYNKYTKYLNILKEHIEKLKNYFIPLYTEKFNRSNLNSSNSFLSDNSSEGSITNNSSEISLTNNSSLISQIQLNESDENGKRKKEETYTDTCSSVIRKNKKIKICMNVKTKNILRKNLNDDKIKISNIVNDTKEENIVNKNNDAAENNESSEKSNKNTKNITNEQEKEPEFPLFFIQKFNKKFTLIEAQKLQQDMSQEEFENFMELQDIYLDKL</sequence>
<accession>A0A1J1H1G0</accession>
<keyword evidence="5" id="KW-0396">Initiation factor</keyword>
<dbReference type="GO" id="GO:0005673">
    <property type="term" value="C:transcription factor TFIIE complex"/>
    <property type="evidence" value="ECO:0007669"/>
    <property type="project" value="TreeGrafter"/>
</dbReference>
<dbReference type="RefSeq" id="XP_028531631.1">
    <property type="nucleotide sequence ID" value="XM_028680100.1"/>
</dbReference>
<name>A0A1J1H1G0_PLARL</name>
<evidence type="ECO:0000256" key="2">
    <source>
        <dbReference type="ARBA" id="ARBA00023163"/>
    </source>
</evidence>
<feature type="compositionally biased region" description="Low complexity" evidence="3">
    <location>
        <begin position="310"/>
        <end position="319"/>
    </location>
</feature>
<feature type="domain" description="HTH TFE/IIEalpha-type" evidence="4">
    <location>
        <begin position="9"/>
        <end position="114"/>
    </location>
</feature>
<keyword evidence="1" id="KW-0805">Transcription regulation</keyword>
<dbReference type="GeneID" id="39734718"/>
<keyword evidence="2" id="KW-0804">Transcription</keyword>
<feature type="region of interest" description="Disordered" evidence="3">
    <location>
        <begin position="310"/>
        <end position="337"/>
    </location>
</feature>
<evidence type="ECO:0000313" key="5">
    <source>
        <dbReference type="EMBL" id="CRG98621.1"/>
    </source>
</evidence>
<dbReference type="AlphaFoldDB" id="A0A1J1H1G0"/>
<dbReference type="EMBL" id="LN835298">
    <property type="protein sequence ID" value="CRG98621.1"/>
    <property type="molecule type" value="Genomic_DNA"/>
</dbReference>
<keyword evidence="5" id="KW-0648">Protein biosynthesis</keyword>
<dbReference type="KEGG" id="prel:PRELSG_0311000"/>
<evidence type="ECO:0000259" key="4">
    <source>
        <dbReference type="PROSITE" id="PS51344"/>
    </source>
</evidence>
<evidence type="ECO:0000256" key="1">
    <source>
        <dbReference type="ARBA" id="ARBA00023015"/>
    </source>
</evidence>
<evidence type="ECO:0000313" key="6">
    <source>
        <dbReference type="Proteomes" id="UP000220158"/>
    </source>
</evidence>
<dbReference type="PANTHER" id="PTHR13097:SF7">
    <property type="entry name" value="GENERAL TRANSCRIPTION FACTOR IIE SUBUNIT 1"/>
    <property type="match status" value="1"/>
</dbReference>
<dbReference type="GO" id="GO:0003743">
    <property type="term" value="F:translation initiation factor activity"/>
    <property type="evidence" value="ECO:0007669"/>
    <property type="project" value="UniProtKB-KW"/>
</dbReference>
<reference evidence="5 6" key="1">
    <citation type="submission" date="2015-04" db="EMBL/GenBank/DDBJ databases">
        <authorList>
            <consortium name="Pathogen Informatics"/>
        </authorList>
    </citation>
    <scope>NUCLEOTIDE SEQUENCE [LARGE SCALE GENOMIC DNA]</scope>
    <source>
        <strain evidence="5 6">SGS1</strain>
    </source>
</reference>
<dbReference type="GO" id="GO:0006367">
    <property type="term" value="P:transcription initiation at RNA polymerase II promoter"/>
    <property type="evidence" value="ECO:0007669"/>
    <property type="project" value="InterPro"/>
</dbReference>
<evidence type="ECO:0000256" key="3">
    <source>
        <dbReference type="SAM" id="MobiDB-lite"/>
    </source>
</evidence>
<organism evidence="5 6">
    <name type="scientific">Plasmodium relictum</name>
    <dbReference type="NCBI Taxonomy" id="85471"/>
    <lineage>
        <taxon>Eukaryota</taxon>
        <taxon>Sar</taxon>
        <taxon>Alveolata</taxon>
        <taxon>Apicomplexa</taxon>
        <taxon>Aconoidasida</taxon>
        <taxon>Haemosporida</taxon>
        <taxon>Plasmodiidae</taxon>
        <taxon>Plasmodium</taxon>
        <taxon>Plasmodium (Haemamoeba)</taxon>
    </lineage>
</organism>
<proteinExistence type="predicted"/>
<dbReference type="InterPro" id="IPR002853">
    <property type="entry name" value="TFIIE_asu"/>
</dbReference>
<dbReference type="SMART" id="SM00531">
    <property type="entry name" value="TFIIE"/>
    <property type="match status" value="1"/>
</dbReference>
<dbReference type="OrthoDB" id="361102at2759"/>
<dbReference type="Proteomes" id="UP000220158">
    <property type="component" value="Chromosome 3"/>
</dbReference>
<dbReference type="PANTHER" id="PTHR13097">
    <property type="entry name" value="TRANSCRIPTION INITIATION FACTOR IIE, ALPHA SUBUNIT"/>
    <property type="match status" value="1"/>
</dbReference>
<dbReference type="InterPro" id="IPR017919">
    <property type="entry name" value="TFIIE/TFIIEa_HTH"/>
</dbReference>
<dbReference type="InterPro" id="IPR039997">
    <property type="entry name" value="TFE"/>
</dbReference>
<keyword evidence="6" id="KW-1185">Reference proteome</keyword>
<dbReference type="InterPro" id="IPR024550">
    <property type="entry name" value="TFIIEa/SarR/Rpc3_HTH_dom"/>
</dbReference>
<dbReference type="PROSITE" id="PS51344">
    <property type="entry name" value="HTH_TFE_IIE"/>
    <property type="match status" value="1"/>
</dbReference>